<dbReference type="PANTHER" id="PTHR31306">
    <property type="entry name" value="ALPHA-1,6-MANNOSYLTRANSFERASE MNN11-RELATED"/>
    <property type="match status" value="1"/>
</dbReference>
<evidence type="ECO:0000256" key="1">
    <source>
        <dbReference type="ARBA" id="ARBA00005664"/>
    </source>
</evidence>
<keyword evidence="3 5" id="KW-0808">Transferase</keyword>
<evidence type="ECO:0000256" key="4">
    <source>
        <dbReference type="SAM" id="MobiDB-lite"/>
    </source>
</evidence>
<dbReference type="Gene3D" id="3.90.550.10">
    <property type="entry name" value="Spore Coat Polysaccharide Biosynthesis Protein SpsA, Chain A"/>
    <property type="match status" value="1"/>
</dbReference>
<proteinExistence type="inferred from homology"/>
<dbReference type="AlphaFoldDB" id="A0A6A6GYN8"/>
<accession>A0A6A6GYN8</accession>
<dbReference type="OrthoDB" id="407658at2759"/>
<organism evidence="5 6">
    <name type="scientific">Viridothelium virens</name>
    <name type="common">Speckled blister lichen</name>
    <name type="synonym">Trypethelium virens</name>
    <dbReference type="NCBI Taxonomy" id="1048519"/>
    <lineage>
        <taxon>Eukaryota</taxon>
        <taxon>Fungi</taxon>
        <taxon>Dikarya</taxon>
        <taxon>Ascomycota</taxon>
        <taxon>Pezizomycotina</taxon>
        <taxon>Dothideomycetes</taxon>
        <taxon>Dothideomycetes incertae sedis</taxon>
        <taxon>Trypetheliales</taxon>
        <taxon>Trypetheliaceae</taxon>
        <taxon>Viridothelium</taxon>
    </lineage>
</organism>
<evidence type="ECO:0000313" key="5">
    <source>
        <dbReference type="EMBL" id="KAF2230708.1"/>
    </source>
</evidence>
<evidence type="ECO:0000313" key="6">
    <source>
        <dbReference type="Proteomes" id="UP000800092"/>
    </source>
</evidence>
<keyword evidence="2" id="KW-0328">Glycosyltransferase</keyword>
<gene>
    <name evidence="5" type="ORF">EV356DRAFT_453362</name>
</gene>
<dbReference type="SUPFAM" id="SSF53448">
    <property type="entry name" value="Nucleotide-diphospho-sugar transferases"/>
    <property type="match status" value="1"/>
</dbReference>
<dbReference type="Proteomes" id="UP000800092">
    <property type="component" value="Unassembled WGS sequence"/>
</dbReference>
<dbReference type="InterPro" id="IPR029044">
    <property type="entry name" value="Nucleotide-diphossugar_trans"/>
</dbReference>
<feature type="region of interest" description="Disordered" evidence="4">
    <location>
        <begin position="540"/>
        <end position="577"/>
    </location>
</feature>
<reference evidence="5" key="1">
    <citation type="journal article" date="2020" name="Stud. Mycol.">
        <title>101 Dothideomycetes genomes: a test case for predicting lifestyles and emergence of pathogens.</title>
        <authorList>
            <person name="Haridas S."/>
            <person name="Albert R."/>
            <person name="Binder M."/>
            <person name="Bloem J."/>
            <person name="Labutti K."/>
            <person name="Salamov A."/>
            <person name="Andreopoulos B."/>
            <person name="Baker S."/>
            <person name="Barry K."/>
            <person name="Bills G."/>
            <person name="Bluhm B."/>
            <person name="Cannon C."/>
            <person name="Castanera R."/>
            <person name="Culley D."/>
            <person name="Daum C."/>
            <person name="Ezra D."/>
            <person name="Gonzalez J."/>
            <person name="Henrissat B."/>
            <person name="Kuo A."/>
            <person name="Liang C."/>
            <person name="Lipzen A."/>
            <person name="Lutzoni F."/>
            <person name="Magnuson J."/>
            <person name="Mondo S."/>
            <person name="Nolan M."/>
            <person name="Ohm R."/>
            <person name="Pangilinan J."/>
            <person name="Park H.-J."/>
            <person name="Ramirez L."/>
            <person name="Alfaro M."/>
            <person name="Sun H."/>
            <person name="Tritt A."/>
            <person name="Yoshinaga Y."/>
            <person name="Zwiers L.-H."/>
            <person name="Turgeon B."/>
            <person name="Goodwin S."/>
            <person name="Spatafora J."/>
            <person name="Crous P."/>
            <person name="Grigoriev I."/>
        </authorList>
    </citation>
    <scope>NUCLEOTIDE SEQUENCE</scope>
    <source>
        <strain evidence="5">Tuck. ex Michener</strain>
    </source>
</reference>
<sequence length="577" mass="67374">MTDAYGNKPETGPIPKARKKHLITNWQKSLSNKLSTWYPSSWGSNFADSHNPVPWRHDIRNETTVNTTSSILNETSSAVNYTLGDSLDAPPGSSLYRSAPRIAKCTISFNYNPVYERALRSHDAHNQLHNYPLYINRQSILDDVWTKPAWILALILRELARPPVERLEWLFWMDADTVLLNPYIPISAFLPPETGEFDDINLVVVHDWNGLNNGVFAIRVCQWSVQLLSAVLAFPHYKPDFFLLFRDQSAMDELLKERRFARNLVKAPQRWFNAYQGEHNETLAPFQVRRGDFLVHFAGVGDREARMRYWLNRAEQHLPDWEIEYKQTSYPMEVRDFWTEVAVEKDARRKRLENVKARVKDMEELVEKRLGEFEERLSEEEKEKLVEGRNHLKDVMEKEESREEPDRIEEELQKLQEAMKPLNEQAERANKVLMKEAQDAIFKAQDTTMKYTGTSEVENEITETDEKLSRLKELVLQSSWKKSEVKDSIDELRQAHALLSEKVEALEDKKKNEVEKAKEEEIRQARLEAEKELKAQLKAEKAVEEEEEAKKKQEKEAEARKMAEQEFKMPNATKADS</sequence>
<feature type="compositionally biased region" description="Basic and acidic residues" evidence="4">
    <location>
        <begin position="540"/>
        <end position="567"/>
    </location>
</feature>
<dbReference type="GO" id="GO:0000139">
    <property type="term" value="C:Golgi membrane"/>
    <property type="evidence" value="ECO:0007669"/>
    <property type="project" value="TreeGrafter"/>
</dbReference>
<dbReference type="EMBL" id="ML991837">
    <property type="protein sequence ID" value="KAF2230708.1"/>
    <property type="molecule type" value="Genomic_DNA"/>
</dbReference>
<name>A0A6A6GYN8_VIRVR</name>
<dbReference type="GO" id="GO:0016757">
    <property type="term" value="F:glycosyltransferase activity"/>
    <property type="evidence" value="ECO:0007669"/>
    <property type="project" value="UniProtKB-KW"/>
</dbReference>
<protein>
    <submittedName>
        <fullName evidence="5">Glycosyltransferase family 34 protein</fullName>
    </submittedName>
</protein>
<keyword evidence="6" id="KW-1185">Reference proteome</keyword>
<dbReference type="InterPro" id="IPR008630">
    <property type="entry name" value="Glyco_trans_34"/>
</dbReference>
<evidence type="ECO:0000256" key="3">
    <source>
        <dbReference type="ARBA" id="ARBA00022679"/>
    </source>
</evidence>
<dbReference type="GO" id="GO:0006487">
    <property type="term" value="P:protein N-linked glycosylation"/>
    <property type="evidence" value="ECO:0007669"/>
    <property type="project" value="TreeGrafter"/>
</dbReference>
<comment type="similarity">
    <text evidence="1">Belongs to the glycosyltransferase 34 family.</text>
</comment>
<dbReference type="Pfam" id="PF05637">
    <property type="entry name" value="Glyco_transf_34"/>
    <property type="match status" value="1"/>
</dbReference>
<dbReference type="PANTHER" id="PTHR31306:SF8">
    <property type="entry name" value="GLYCOSYLTRANSFERASE FAMILY 34 PROTEIN"/>
    <property type="match status" value="1"/>
</dbReference>
<evidence type="ECO:0000256" key="2">
    <source>
        <dbReference type="ARBA" id="ARBA00022676"/>
    </source>
</evidence>